<accession>A0AAU2VNE6</accession>
<evidence type="ECO:0000313" key="4">
    <source>
        <dbReference type="EMBL" id="WTW69040.1"/>
    </source>
</evidence>
<protein>
    <submittedName>
        <fullName evidence="4">SRPBCC domain-containing protein</fullName>
    </submittedName>
</protein>
<feature type="region of interest" description="Disordered" evidence="2">
    <location>
        <begin position="1"/>
        <end position="30"/>
    </location>
</feature>
<name>A0AAU2VNE6_9ACTN</name>
<dbReference type="AlphaFoldDB" id="A0AAU2VNE6"/>
<feature type="compositionally biased region" description="Polar residues" evidence="2">
    <location>
        <begin position="1"/>
        <end position="11"/>
    </location>
</feature>
<evidence type="ECO:0000256" key="2">
    <source>
        <dbReference type="SAM" id="MobiDB-lite"/>
    </source>
</evidence>
<reference evidence="4" key="1">
    <citation type="submission" date="2022-10" db="EMBL/GenBank/DDBJ databases">
        <title>The complete genomes of actinobacterial strains from the NBC collection.</title>
        <authorList>
            <person name="Joergensen T.S."/>
            <person name="Alvarez Arevalo M."/>
            <person name="Sterndorff E.B."/>
            <person name="Faurdal D."/>
            <person name="Vuksanovic O."/>
            <person name="Mourched A.-S."/>
            <person name="Charusanti P."/>
            <person name="Shaw S."/>
            <person name="Blin K."/>
            <person name="Weber T."/>
        </authorList>
    </citation>
    <scope>NUCLEOTIDE SEQUENCE</scope>
    <source>
        <strain evidence="4">NBC_00008</strain>
    </source>
</reference>
<evidence type="ECO:0000256" key="1">
    <source>
        <dbReference type="ARBA" id="ARBA00006817"/>
    </source>
</evidence>
<dbReference type="Pfam" id="PF08327">
    <property type="entry name" value="AHSA1"/>
    <property type="match status" value="1"/>
</dbReference>
<dbReference type="InterPro" id="IPR013538">
    <property type="entry name" value="ASHA1/2-like_C"/>
</dbReference>
<proteinExistence type="inferred from homology"/>
<comment type="similarity">
    <text evidence="1">Belongs to the AHA1 family.</text>
</comment>
<dbReference type="EMBL" id="CP108313">
    <property type="protein sequence ID" value="WTW69040.1"/>
    <property type="molecule type" value="Genomic_DNA"/>
</dbReference>
<evidence type="ECO:0000259" key="3">
    <source>
        <dbReference type="Pfam" id="PF08327"/>
    </source>
</evidence>
<dbReference type="Gene3D" id="3.30.530.20">
    <property type="match status" value="1"/>
</dbReference>
<organism evidence="4">
    <name type="scientific">Streptomyces sp. NBC_00008</name>
    <dbReference type="NCBI Taxonomy" id="2903610"/>
    <lineage>
        <taxon>Bacteria</taxon>
        <taxon>Bacillati</taxon>
        <taxon>Actinomycetota</taxon>
        <taxon>Actinomycetes</taxon>
        <taxon>Kitasatosporales</taxon>
        <taxon>Streptomycetaceae</taxon>
        <taxon>Streptomyces</taxon>
    </lineage>
</organism>
<gene>
    <name evidence="4" type="ORF">OG398_12585</name>
</gene>
<dbReference type="InterPro" id="IPR023393">
    <property type="entry name" value="START-like_dom_sf"/>
</dbReference>
<feature type="compositionally biased region" description="Low complexity" evidence="2">
    <location>
        <begin position="12"/>
        <end position="30"/>
    </location>
</feature>
<dbReference type="SUPFAM" id="SSF55961">
    <property type="entry name" value="Bet v1-like"/>
    <property type="match status" value="1"/>
</dbReference>
<feature type="domain" description="Activator of Hsp90 ATPase homologue 1/2-like C-terminal" evidence="3">
    <location>
        <begin position="45"/>
        <end position="151"/>
    </location>
</feature>
<sequence>MNDSADPTGQNDPTDTTGATGTADATLSTGGERPVLRFERVLAKPPEVVWRAITDREELGAWFPCEVVTDAWEPGARISFPFPGTDMTLTGIVLEAEAPRVLAYTWGEEILRFHLTPEPGGRTRLVFTDETPPDIAARNAAGWQICLGRLAGDSIATDAWKSHFDRYTAAFEPALGPQQGPPAGS</sequence>